<organism evidence="1 2">
    <name type="scientific">Sinomonas atrocyanea</name>
    <dbReference type="NCBI Taxonomy" id="37927"/>
    <lineage>
        <taxon>Bacteria</taxon>
        <taxon>Bacillati</taxon>
        <taxon>Actinomycetota</taxon>
        <taxon>Actinomycetes</taxon>
        <taxon>Micrococcales</taxon>
        <taxon>Micrococcaceae</taxon>
        <taxon>Sinomonas</taxon>
    </lineage>
</organism>
<dbReference type="KEGG" id="satk:SA2016_2314"/>
<name>A0A127A0Z8_9MICC</name>
<dbReference type="AlphaFoldDB" id="A0A127A0Z8"/>
<sequence>MQITEYIDLVEDLASAVLNGEGTAAASLAQTVKSAGREVRSQALQTD</sequence>
<keyword evidence="2" id="KW-1185">Reference proteome</keyword>
<gene>
    <name evidence="1" type="ORF">SA2016_2314</name>
</gene>
<dbReference type="Proteomes" id="UP000070134">
    <property type="component" value="Chromosome"/>
</dbReference>
<evidence type="ECO:0000313" key="2">
    <source>
        <dbReference type="Proteomes" id="UP000070134"/>
    </source>
</evidence>
<dbReference type="EMBL" id="CP014518">
    <property type="protein sequence ID" value="AMM32983.1"/>
    <property type="molecule type" value="Genomic_DNA"/>
</dbReference>
<dbReference type="RefSeq" id="WP_157089128.1">
    <property type="nucleotide sequence ID" value="NZ_BJMO01000020.1"/>
</dbReference>
<evidence type="ECO:0000313" key="1">
    <source>
        <dbReference type="EMBL" id="AMM32983.1"/>
    </source>
</evidence>
<protein>
    <submittedName>
        <fullName evidence="1">Uncharacterized protein</fullName>
    </submittedName>
</protein>
<proteinExistence type="predicted"/>
<reference evidence="1 2" key="1">
    <citation type="submission" date="2016-02" db="EMBL/GenBank/DDBJ databases">
        <title>Complete genome of Sinomonas atrocyanea KCTC 3377.</title>
        <authorList>
            <person name="Kim K.M."/>
        </authorList>
    </citation>
    <scope>NUCLEOTIDE SEQUENCE [LARGE SCALE GENOMIC DNA]</scope>
    <source>
        <strain evidence="1 2">KCTC 3377</strain>
    </source>
</reference>
<accession>A0A127A0Z8</accession>